<dbReference type="NCBIfam" id="TIGR02680">
    <property type="entry name" value="TIGR02680 family protein"/>
    <property type="match status" value="1"/>
</dbReference>
<sequence>MNKWVINKIGLINFWYYDEEEFEFSDGRLLLRGANGSGKSVTMQSFIPLLLDGNRSAKRLDPFGTNSRRIENYLLPDGDTRDENTGYLYMEFRKPETDVYITIGIGLRARRGKSVDFWGFSITDGKRIGRDFKLYKEIGDKIPLTKRELKNRILENGIGEFCEKASDYKEMVNRHIFGFYDIAEYDQLIDLLVQLRSPKLSKDYKPTVLYEIMEDSLKPLSDEDLRPMSEAIENMDAIEASITELKNVFESSKRLKTSYDKYNLAVLGSKAKDLIRVKKSLDDAEKKIYDTKCEIDTRTSTANELSSRAESLSLRRSELEDKLSRYKETDTFRISEDLRRLRTEAEAVSAKIASKQSDAERYSGQLSRERLILADKKKTSDNCRADADSKLSDMGSYAADAAFSEHEYFAEEAGTYSEGFDFFYIKSSVTAYTSKLAKALAAFNSLEEAEREYDRLTEQHAAEKSKYDSALSELRRAENLFNTEKSTLIEKTYDANMKNRLFKLSETQLQAFSQYVYSADDFSGIDPIKAITAEAYNEYRSEINAKIKLRKQSLDDVDRQMNELLSEISALEAQKEIEPPLTAEQELFRKTLSESSIPFVPLYRACDLKDEVTEEMARTIEEALDGMGLLNALIIPKGCSVPRTDGAGDRIIYAGNGRAENNLLSFLRAETDAAVPADEIETILAQISSENGGLFINENGEYGISILKGFTGNRRGPEYIGAQARKRRKERIIAELREKYDALSDEYNRIGDEINALEADLRTLADEYGSLPSCSDLSEALSLLKNAGILEQKLAESLEKLTDAVKRSFDKTRECRKILDERCDGIALNRSKDVFEDAHAYMDDYRDTLTDFIELYKDIRSLDNEISYISDRTSLLETRIDELYAELRDLKHALGECLARKKNCEEVLARAGFKETQAEMLAMSSELDAIPSQLEELSKLIGRNESETEHLKRSLAEANEALEPMKAEKEYAENAFSEELDLGYVKISSDKLYRAADEAAAKASASQLTELRDELSRKYYSERTLLTDYSVTDEECFEESAPPGFTPRRRLRLTALVRGAKTDFYEFIEYIEREIASNEELLTEKDRELFEDLLIDTVGRKMRAKISYSERWVTDMNKKMMSMDTSSGLSFSLEWKSRPAENEDEMNTAELVSLLKTDSRILTDENIAKMSKHFRSKLNTARLRHNDGGDAESMHTILKEILDYRKWFEFKLFYRQTGQPKKELTNNAFYRFSGGEKAMAMYVPLFASVYARYAKADEFAPKLISLDEAFAGVDDKNISDMFRIMEELELSYIINSQVLWGDYPTVPSLSICELVRPNNADYVTVLRYRWDGKERSFAP</sequence>
<dbReference type="Pfam" id="PF13558">
    <property type="entry name" value="SbcC_Walker_B"/>
    <property type="match status" value="1"/>
</dbReference>
<dbReference type="Pfam" id="PF13476">
    <property type="entry name" value="AAA_23"/>
    <property type="match status" value="1"/>
</dbReference>
<dbReference type="GO" id="GO:0016887">
    <property type="term" value="F:ATP hydrolysis activity"/>
    <property type="evidence" value="ECO:0007669"/>
    <property type="project" value="InterPro"/>
</dbReference>
<evidence type="ECO:0000256" key="1">
    <source>
        <dbReference type="SAM" id="Coils"/>
    </source>
</evidence>
<organism evidence="3 4">
    <name type="scientific">Candidatus Ornithomonoglobus merdipullorum</name>
    <dbReference type="NCBI Taxonomy" id="2840895"/>
    <lineage>
        <taxon>Bacteria</taxon>
        <taxon>Bacillati</taxon>
        <taxon>Bacillota</taxon>
        <taxon>Clostridia</taxon>
        <taxon>Candidatus Ornithomonoglobus</taxon>
    </lineage>
</organism>
<reference evidence="3" key="2">
    <citation type="journal article" date="2021" name="PeerJ">
        <title>Extensive microbial diversity within the chicken gut microbiome revealed by metagenomics and culture.</title>
        <authorList>
            <person name="Gilroy R."/>
            <person name="Ravi A."/>
            <person name="Getino M."/>
            <person name="Pursley I."/>
            <person name="Horton D.L."/>
            <person name="Alikhan N.F."/>
            <person name="Baker D."/>
            <person name="Gharbi K."/>
            <person name="Hall N."/>
            <person name="Watson M."/>
            <person name="Adriaenssens E.M."/>
            <person name="Foster-Nyarko E."/>
            <person name="Jarju S."/>
            <person name="Secka A."/>
            <person name="Antonio M."/>
            <person name="Oren A."/>
            <person name="Chaudhuri R.R."/>
            <person name="La Ragione R."/>
            <person name="Hildebrand F."/>
            <person name="Pallen M.J."/>
        </authorList>
    </citation>
    <scope>NUCLEOTIDE SEQUENCE</scope>
    <source>
        <strain evidence="3">USAMLcec3-3695</strain>
    </source>
</reference>
<feature type="coiled-coil region" evidence="1">
    <location>
        <begin position="439"/>
        <end position="466"/>
    </location>
</feature>
<evidence type="ECO:0000313" key="4">
    <source>
        <dbReference type="Proteomes" id="UP000824109"/>
    </source>
</evidence>
<comment type="caution">
    <text evidence="3">The sequence shown here is derived from an EMBL/GenBank/DDBJ whole genome shotgun (WGS) entry which is preliminary data.</text>
</comment>
<dbReference type="InterPro" id="IPR013496">
    <property type="entry name" value="CHP02680"/>
</dbReference>
<gene>
    <name evidence="3" type="ORF">IAA61_02330</name>
</gene>
<feature type="coiled-coil region" evidence="1">
    <location>
        <begin position="302"/>
        <end position="358"/>
    </location>
</feature>
<feature type="domain" description="Rad50/SbcC-type AAA" evidence="2">
    <location>
        <begin position="8"/>
        <end position="257"/>
    </location>
</feature>
<evidence type="ECO:0000259" key="2">
    <source>
        <dbReference type="Pfam" id="PF13476"/>
    </source>
</evidence>
<keyword evidence="1" id="KW-0175">Coiled coil</keyword>
<dbReference type="Gene3D" id="3.40.50.300">
    <property type="entry name" value="P-loop containing nucleotide triphosphate hydrolases"/>
    <property type="match status" value="1"/>
</dbReference>
<reference evidence="3" key="1">
    <citation type="submission" date="2020-10" db="EMBL/GenBank/DDBJ databases">
        <authorList>
            <person name="Gilroy R."/>
        </authorList>
    </citation>
    <scope>NUCLEOTIDE SEQUENCE</scope>
    <source>
        <strain evidence="3">USAMLcec3-3695</strain>
    </source>
</reference>
<accession>A0A9D1MAD6</accession>
<dbReference type="GO" id="GO:0006302">
    <property type="term" value="P:double-strand break repair"/>
    <property type="evidence" value="ECO:0007669"/>
    <property type="project" value="InterPro"/>
</dbReference>
<dbReference type="InterPro" id="IPR038729">
    <property type="entry name" value="Rad50/SbcC_AAA"/>
</dbReference>
<dbReference type="Gene3D" id="1.10.287.1490">
    <property type="match status" value="1"/>
</dbReference>
<feature type="coiled-coil region" evidence="1">
    <location>
        <begin position="719"/>
        <end position="767"/>
    </location>
</feature>
<name>A0A9D1MAD6_9FIRM</name>
<protein>
    <submittedName>
        <fullName evidence="3">TIGR02680 family protein</fullName>
    </submittedName>
</protein>
<dbReference type="Proteomes" id="UP000824109">
    <property type="component" value="Unassembled WGS sequence"/>
</dbReference>
<dbReference type="SUPFAM" id="SSF52540">
    <property type="entry name" value="P-loop containing nucleoside triphosphate hydrolases"/>
    <property type="match status" value="1"/>
</dbReference>
<evidence type="ECO:0000313" key="3">
    <source>
        <dbReference type="EMBL" id="HIU56636.1"/>
    </source>
</evidence>
<proteinExistence type="predicted"/>
<dbReference type="EMBL" id="DVNB01000024">
    <property type="protein sequence ID" value="HIU56636.1"/>
    <property type="molecule type" value="Genomic_DNA"/>
</dbReference>
<dbReference type="InterPro" id="IPR027417">
    <property type="entry name" value="P-loop_NTPase"/>
</dbReference>